<dbReference type="Pfam" id="PF03279">
    <property type="entry name" value="Lip_A_acyltrans"/>
    <property type="match status" value="1"/>
</dbReference>
<evidence type="ECO:0000256" key="4">
    <source>
        <dbReference type="ARBA" id="ARBA00022679"/>
    </source>
</evidence>
<dbReference type="PANTHER" id="PTHR30606:SF10">
    <property type="entry name" value="PHOSPHATIDYLINOSITOL MANNOSIDE ACYLTRANSFERASE"/>
    <property type="match status" value="1"/>
</dbReference>
<reference evidence="7 8" key="1">
    <citation type="submission" date="2016-10" db="EMBL/GenBank/DDBJ databases">
        <authorList>
            <person name="de Groot N.N."/>
        </authorList>
    </citation>
    <scope>NUCLEOTIDE SEQUENCE [LARGE SCALE GENOMIC DNA]</scope>
    <source>
        <strain evidence="7 8">CGMCC 1.10836</strain>
    </source>
</reference>
<dbReference type="AlphaFoldDB" id="A0A1H8D5N4"/>
<keyword evidence="5" id="KW-0472">Membrane</keyword>
<evidence type="ECO:0000256" key="1">
    <source>
        <dbReference type="ARBA" id="ARBA00004533"/>
    </source>
</evidence>
<protein>
    <submittedName>
        <fullName evidence="7">KDO2-lipid IV(A) lauroyltransferase</fullName>
    </submittedName>
</protein>
<dbReference type="PANTHER" id="PTHR30606">
    <property type="entry name" value="LIPID A BIOSYNTHESIS LAUROYL ACYLTRANSFERASE"/>
    <property type="match status" value="1"/>
</dbReference>
<evidence type="ECO:0000256" key="6">
    <source>
        <dbReference type="ARBA" id="ARBA00023315"/>
    </source>
</evidence>
<dbReference type="STRING" id="1077947.SAMN05216227_100687"/>
<sequence length="291" mass="32099">MTKVSQASRRRLRNIPLRWLIAVLLVLPYRLRVPLCGWVMAYVIAPIAGYDKRVRANLALIMPDLPNSEVKRLTRDVPRNVGRTLIEIYSGAEFVARATAEPLKGEGLAALDAAHAAGRPVILVTGHFGNYDASRAALIARGFPVGALYRPMSDPYFNAHYVRAISQIGTPVFPRGRAGLADMIRFLRGGGMLGLLMDQHISAGADLTFMGHPALTALSAADLALKYDALLVPTYAVRRKGGLDFDIIIEPPIPHGTPEAMTQALNDSLDKLVRLHPEQWFWIHRRWKNAA</sequence>
<dbReference type="Proteomes" id="UP000183002">
    <property type="component" value="Unassembled WGS sequence"/>
</dbReference>
<dbReference type="RefSeq" id="WP_050518417.1">
    <property type="nucleotide sequence ID" value="NZ_FOCO01000006.1"/>
</dbReference>
<dbReference type="EMBL" id="FOCO01000006">
    <property type="protein sequence ID" value="SEN02613.1"/>
    <property type="molecule type" value="Genomic_DNA"/>
</dbReference>
<dbReference type="GO" id="GO:0016746">
    <property type="term" value="F:acyltransferase activity"/>
    <property type="evidence" value="ECO:0007669"/>
    <property type="project" value="UniProtKB-KW"/>
</dbReference>
<gene>
    <name evidence="7" type="ORF">SAMN05216227_100687</name>
</gene>
<evidence type="ECO:0000256" key="5">
    <source>
        <dbReference type="ARBA" id="ARBA00023136"/>
    </source>
</evidence>
<dbReference type="OrthoDB" id="9801955at2"/>
<dbReference type="PIRSF" id="PIRSF026649">
    <property type="entry name" value="MsbB"/>
    <property type="match status" value="1"/>
</dbReference>
<evidence type="ECO:0000313" key="8">
    <source>
        <dbReference type="Proteomes" id="UP000183002"/>
    </source>
</evidence>
<keyword evidence="8" id="KW-1185">Reference proteome</keyword>
<evidence type="ECO:0000256" key="2">
    <source>
        <dbReference type="ARBA" id="ARBA00022475"/>
    </source>
</evidence>
<name>A0A1H8D5N4_9RHOB</name>
<dbReference type="CDD" id="cd07984">
    <property type="entry name" value="LPLAT_LABLAT-like"/>
    <property type="match status" value="1"/>
</dbReference>
<keyword evidence="4 7" id="KW-0808">Transferase</keyword>
<accession>A0A1H8D5N4</accession>
<keyword evidence="2" id="KW-1003">Cell membrane</keyword>
<evidence type="ECO:0000313" key="7">
    <source>
        <dbReference type="EMBL" id="SEN02613.1"/>
    </source>
</evidence>
<dbReference type="GO" id="GO:0009247">
    <property type="term" value="P:glycolipid biosynthetic process"/>
    <property type="evidence" value="ECO:0007669"/>
    <property type="project" value="UniProtKB-ARBA"/>
</dbReference>
<evidence type="ECO:0000256" key="3">
    <source>
        <dbReference type="ARBA" id="ARBA00022519"/>
    </source>
</evidence>
<organism evidence="7 8">
    <name type="scientific">Pseudorhodobacter antarcticus</name>
    <dbReference type="NCBI Taxonomy" id="1077947"/>
    <lineage>
        <taxon>Bacteria</taxon>
        <taxon>Pseudomonadati</taxon>
        <taxon>Pseudomonadota</taxon>
        <taxon>Alphaproteobacteria</taxon>
        <taxon>Rhodobacterales</taxon>
        <taxon>Paracoccaceae</taxon>
        <taxon>Pseudorhodobacter</taxon>
    </lineage>
</organism>
<keyword evidence="6" id="KW-0012">Acyltransferase</keyword>
<dbReference type="InterPro" id="IPR004960">
    <property type="entry name" value="LipA_acyltrans"/>
</dbReference>
<dbReference type="GO" id="GO:0005886">
    <property type="term" value="C:plasma membrane"/>
    <property type="evidence" value="ECO:0007669"/>
    <property type="project" value="UniProtKB-SubCell"/>
</dbReference>
<comment type="subcellular location">
    <subcellularLocation>
        <location evidence="1">Cell inner membrane</location>
    </subcellularLocation>
</comment>
<proteinExistence type="predicted"/>
<keyword evidence="3" id="KW-0997">Cell inner membrane</keyword>